<dbReference type="RefSeq" id="WP_395544991.1">
    <property type="nucleotide sequence ID" value="NZ_CP166302.1"/>
</dbReference>
<proteinExistence type="predicted"/>
<evidence type="ECO:0000313" key="1">
    <source>
        <dbReference type="EMBL" id="MFH7564534.1"/>
    </source>
</evidence>
<reference evidence="1 2" key="1">
    <citation type="submission" date="2024-08" db="EMBL/GenBank/DDBJ databases">
        <title>Oceanimonas smirnovii Genome sequencing and assembly.</title>
        <authorList>
            <person name="Tang B."/>
        </authorList>
    </citation>
    <scope>NUCLEOTIDE SEQUENCE [LARGE SCALE GENOMIC DNA]</scope>
    <source>
        <strain evidence="1 2">OS2020-119</strain>
    </source>
</reference>
<evidence type="ECO:0000313" key="2">
    <source>
        <dbReference type="Proteomes" id="UP001610706"/>
    </source>
</evidence>
<organism evidence="1 2">
    <name type="scientific">Oceanimonas smirnovii</name>
    <dbReference type="NCBI Taxonomy" id="264574"/>
    <lineage>
        <taxon>Bacteria</taxon>
        <taxon>Pseudomonadati</taxon>
        <taxon>Pseudomonadota</taxon>
        <taxon>Gammaproteobacteria</taxon>
        <taxon>Aeromonadales</taxon>
        <taxon>Aeromonadaceae</taxon>
        <taxon>Oceanimonas</taxon>
    </lineage>
</organism>
<dbReference type="Proteomes" id="UP001610706">
    <property type="component" value="Unassembled WGS sequence"/>
</dbReference>
<gene>
    <name evidence="1" type="ORF">AB9R89_04260</name>
</gene>
<sequence>MKAKWSTGKKAKPDIILKKIKELTNISEDGQVSLDAFRYHDPFAALFSLIKLDKTIETEVDKESLIRRSLIVAARENKLEKDKFIKKLNDMLSEELGTKLSRYTLVTSLSIREPLPFSSLSFNGVKIRKLSEILPNKYHERIGEISKKRKSEFSEYHDGYTRFALDVEARSIYGATNKGLDSLDIVRALLCLFTNTGMELLGDINEPINKIRKGQVHTLHNKNGLMVGNGTFWYDPIFKYRRAYSSRNIDVLKYNLNWSLSRLESCPYNNQMQKSLLRYVNALDDSNHNSAMIQLWGAIESLAAPSEGNYDSVIKRCAFLFEESQYHEQILEHLRMHRNSSIHEGTSSNMSKTYCFQLQFYFRELVLFHLRESGNFNNLNEANAFLSLPSNSELLLVQKKLIDKAVKFRNLDNQGEKE</sequence>
<dbReference type="EMBL" id="JBGFTR010000004">
    <property type="protein sequence ID" value="MFH7564534.1"/>
    <property type="molecule type" value="Genomic_DNA"/>
</dbReference>
<protein>
    <recommendedName>
        <fullName evidence="3">Apea-like HEPN domain-containing protein</fullName>
    </recommendedName>
</protein>
<accession>A0ABW7NZP8</accession>
<comment type="caution">
    <text evidence="1">The sequence shown here is derived from an EMBL/GenBank/DDBJ whole genome shotgun (WGS) entry which is preliminary data.</text>
</comment>
<evidence type="ECO:0008006" key="3">
    <source>
        <dbReference type="Google" id="ProtNLM"/>
    </source>
</evidence>
<name>A0ABW7NZP8_9GAMM</name>
<keyword evidence="2" id="KW-1185">Reference proteome</keyword>